<feature type="non-terminal residue" evidence="1">
    <location>
        <position position="1"/>
    </location>
</feature>
<organism evidence="1">
    <name type="scientific">marine sediment metagenome</name>
    <dbReference type="NCBI Taxonomy" id="412755"/>
    <lineage>
        <taxon>unclassified sequences</taxon>
        <taxon>metagenomes</taxon>
        <taxon>ecological metagenomes</taxon>
    </lineage>
</organism>
<accession>X0TRQ5</accession>
<gene>
    <name evidence="1" type="ORF">S01H1_32205</name>
</gene>
<proteinExistence type="predicted"/>
<comment type="caution">
    <text evidence="1">The sequence shown here is derived from an EMBL/GenBank/DDBJ whole genome shotgun (WGS) entry which is preliminary data.</text>
</comment>
<dbReference type="EMBL" id="BARS01019926">
    <property type="protein sequence ID" value="GAF96258.1"/>
    <property type="molecule type" value="Genomic_DNA"/>
</dbReference>
<evidence type="ECO:0000313" key="1">
    <source>
        <dbReference type="EMBL" id="GAF96258.1"/>
    </source>
</evidence>
<name>X0TRQ5_9ZZZZ</name>
<sequence>ASYSVVAYKSNTMKTNGTTTNLTEHPSPI</sequence>
<reference evidence="1" key="1">
    <citation type="journal article" date="2014" name="Front. Microbiol.">
        <title>High frequency of phylogenetically diverse reductive dehalogenase-homologous genes in deep subseafloor sedimentary metagenomes.</title>
        <authorList>
            <person name="Kawai M."/>
            <person name="Futagami T."/>
            <person name="Toyoda A."/>
            <person name="Takaki Y."/>
            <person name="Nishi S."/>
            <person name="Hori S."/>
            <person name="Arai W."/>
            <person name="Tsubouchi T."/>
            <person name="Morono Y."/>
            <person name="Uchiyama I."/>
            <person name="Ito T."/>
            <person name="Fujiyama A."/>
            <person name="Inagaki F."/>
            <person name="Takami H."/>
        </authorList>
    </citation>
    <scope>NUCLEOTIDE SEQUENCE</scope>
    <source>
        <strain evidence="1">Expedition CK06-06</strain>
    </source>
</reference>
<dbReference type="AlphaFoldDB" id="X0TRQ5"/>
<protein>
    <submittedName>
        <fullName evidence="1">Uncharacterized protein</fullName>
    </submittedName>
</protein>